<organism evidence="1 2">
    <name type="scientific">Ogataea philodendri</name>
    <dbReference type="NCBI Taxonomy" id="1378263"/>
    <lineage>
        <taxon>Eukaryota</taxon>
        <taxon>Fungi</taxon>
        <taxon>Dikarya</taxon>
        <taxon>Ascomycota</taxon>
        <taxon>Saccharomycotina</taxon>
        <taxon>Pichiomycetes</taxon>
        <taxon>Pichiales</taxon>
        <taxon>Pichiaceae</taxon>
        <taxon>Ogataea</taxon>
    </lineage>
</organism>
<evidence type="ECO:0000313" key="2">
    <source>
        <dbReference type="Proteomes" id="UP000769157"/>
    </source>
</evidence>
<name>A0A9P8T7Z8_9ASCO</name>
<comment type="caution">
    <text evidence="1">The sequence shown here is derived from an EMBL/GenBank/DDBJ whole genome shotgun (WGS) entry which is preliminary data.</text>
</comment>
<reference evidence="1" key="2">
    <citation type="submission" date="2021-01" db="EMBL/GenBank/DDBJ databases">
        <authorList>
            <person name="Schikora-Tamarit M.A."/>
        </authorList>
    </citation>
    <scope>NUCLEOTIDE SEQUENCE</scope>
    <source>
        <strain evidence="1">CBS6075</strain>
    </source>
</reference>
<keyword evidence="2" id="KW-1185">Reference proteome</keyword>
<dbReference type="Proteomes" id="UP000769157">
    <property type="component" value="Unassembled WGS sequence"/>
</dbReference>
<proteinExistence type="predicted"/>
<dbReference type="EMBL" id="JAEUBE010000137">
    <property type="protein sequence ID" value="KAH3669361.1"/>
    <property type="molecule type" value="Genomic_DNA"/>
</dbReference>
<sequence length="134" mass="14264">MNFQLAAASLVNSELTWNDANCLSFCCFWASSPIETNVSVTMMLASLHAFFGSCEVSSVAPVSSETSLAASKMVGFMVIPSGLAIDTLIPLFRAAMARSLITLLASPTHASFRPLVSPKVSLIVRISQMACNGW</sequence>
<protein>
    <submittedName>
        <fullName evidence="1">Uncharacterized protein</fullName>
    </submittedName>
</protein>
<gene>
    <name evidence="1" type="ORF">OGAPHI_001482</name>
</gene>
<reference evidence="1" key="1">
    <citation type="journal article" date="2021" name="Open Biol.">
        <title>Shared evolutionary footprints suggest mitochondrial oxidative damage underlies multiple complex I losses in fungi.</title>
        <authorList>
            <person name="Schikora-Tamarit M.A."/>
            <person name="Marcet-Houben M."/>
            <person name="Nosek J."/>
            <person name="Gabaldon T."/>
        </authorList>
    </citation>
    <scope>NUCLEOTIDE SEQUENCE</scope>
    <source>
        <strain evidence="1">CBS6075</strain>
    </source>
</reference>
<evidence type="ECO:0000313" key="1">
    <source>
        <dbReference type="EMBL" id="KAH3669361.1"/>
    </source>
</evidence>
<dbReference type="AlphaFoldDB" id="A0A9P8T7Z8"/>
<accession>A0A9P8T7Z8</accession>
<dbReference type="GeneID" id="70233450"/>
<dbReference type="RefSeq" id="XP_046063624.1">
    <property type="nucleotide sequence ID" value="XM_046202248.1"/>
</dbReference>